<dbReference type="InterPro" id="IPR004012">
    <property type="entry name" value="Run_dom"/>
</dbReference>
<dbReference type="SMART" id="SM00593">
    <property type="entry name" value="RUN"/>
    <property type="match status" value="1"/>
</dbReference>
<dbReference type="RefSeq" id="XP_011292901.2">
    <property type="nucleotide sequence ID" value="XM_011294599.3"/>
</dbReference>
<dbReference type="eggNOG" id="KOG1829">
    <property type="taxonomic scope" value="Eukaryota"/>
</dbReference>
<keyword evidence="8" id="KW-0072">Autophagy</keyword>
<keyword evidence="6 9" id="KW-0863">Zinc-finger</keyword>
<dbReference type="InterPro" id="IPR025258">
    <property type="entry name" value="RH_dom"/>
</dbReference>
<dbReference type="Pfam" id="PF13901">
    <property type="entry name" value="RH_dom"/>
    <property type="match status" value="1"/>
</dbReference>
<dbReference type="SUPFAM" id="SSF140741">
    <property type="entry name" value="RUN domain-like"/>
    <property type="match status" value="1"/>
</dbReference>
<proteinExistence type="predicted"/>
<dbReference type="VEuPathDB" id="VectorBase:MDOMA2_015147"/>
<evidence type="ECO:0000256" key="4">
    <source>
        <dbReference type="ARBA" id="ARBA00022737"/>
    </source>
</evidence>
<evidence type="ECO:0000256" key="7">
    <source>
        <dbReference type="ARBA" id="ARBA00022833"/>
    </source>
</evidence>
<dbReference type="Pfam" id="PF02759">
    <property type="entry name" value="RUN"/>
    <property type="match status" value="1"/>
</dbReference>
<sequence>MSSLFRSLSGVSSKREIAVKEAILEALQENVKEIEYDVQDKGEGTIIELCESSNNLVTTIEAVFLHGLKDSFLWQTLSIINGVEGERRPEPSFYSPIMVFLHKEVIEQISSLTQVTSEVGMCRAWIRLSLNDGLLSSYLNNMGKNSSSLSPYYKKYALIKDTSRLERAIHLIDNVESLAQFKLPYNTSLMNQWPDQALQLSGLWTPTMKSCPISSGLDVAGSLVEETRAIPMPQPLCTNQLFSESISNSPFQRSTNFAADEGNTRMNVDLFLQKVEEMEEDTLGEEPTLVQHSPLTDEAAKENIEACVEVNASGSNSLSNLMQKSWCSDMNYGDSNSQERPFHFQRSLSLTSSASSLRSPATDRCSYNALLRKHERQREVDWTEVWEKFLLQNTTGIAVSQSTINCDDECESNKSDFEVVSGGSLEKFDIQELQEMVEQLCKLAREPGLDAQGFLCKSCQHPLGIGYSNFRVCSFSGSYFCDTCMDMEPVIIPAKIIYNWDFRKYVVSKKAASFLAEFRTQPFIDLKLLNPDIYNASEAMAELQALRIRLNFIRAYLCTCSPKSFEELQRLFFGKEYLYEHIHQYSIGDLAMIQRGLLYQKLQKAYKVGEAHILKCPLCSLKGFICEICKGPKVLYPFHIETTYRCSTCGSVFHAECLNDNQPCPKCERHRKRVALFSPSPDAGEEEKEN</sequence>
<dbReference type="PROSITE" id="PS50089">
    <property type="entry name" value="ZF_RING_2"/>
    <property type="match status" value="1"/>
</dbReference>
<keyword evidence="7" id="KW-0862">Zinc</keyword>
<dbReference type="GO" id="GO:0006914">
    <property type="term" value="P:autophagy"/>
    <property type="evidence" value="ECO:0007669"/>
    <property type="project" value="UniProtKB-KW"/>
</dbReference>
<dbReference type="PROSITE" id="PS50826">
    <property type="entry name" value="RUN"/>
    <property type="match status" value="1"/>
</dbReference>
<evidence type="ECO:0000256" key="2">
    <source>
        <dbReference type="ARBA" id="ARBA00022553"/>
    </source>
</evidence>
<feature type="domain" description="RING-type" evidence="10">
    <location>
        <begin position="626"/>
        <end position="668"/>
    </location>
</feature>
<dbReference type="GO" id="GO:0005770">
    <property type="term" value="C:late endosome"/>
    <property type="evidence" value="ECO:0007669"/>
    <property type="project" value="UniProtKB-SubCell"/>
</dbReference>
<feature type="domain" description="RUN" evidence="11">
    <location>
        <begin position="47"/>
        <end position="188"/>
    </location>
</feature>
<evidence type="ECO:0000256" key="1">
    <source>
        <dbReference type="ARBA" id="ARBA00004603"/>
    </source>
</evidence>
<name>A0A1I8MSZ2_MUSDO</name>
<evidence type="ECO:0000256" key="8">
    <source>
        <dbReference type="ARBA" id="ARBA00023006"/>
    </source>
</evidence>
<protein>
    <recommendedName>
        <fullName evidence="13">RUN domain-containing protein</fullName>
    </recommendedName>
</protein>
<keyword evidence="3" id="KW-0479">Metal-binding</keyword>
<keyword evidence="5" id="KW-0967">Endosome</keyword>
<dbReference type="CDD" id="cd15489">
    <property type="entry name" value="PHD_SF"/>
    <property type="match status" value="1"/>
</dbReference>
<evidence type="ECO:0000259" key="10">
    <source>
        <dbReference type="PROSITE" id="PS50089"/>
    </source>
</evidence>
<dbReference type="AlphaFoldDB" id="A0A1I8MSZ2"/>
<evidence type="ECO:0000313" key="12">
    <source>
        <dbReference type="EnsemblMetazoa" id="MDOA008144-PA"/>
    </source>
</evidence>
<evidence type="ECO:0000256" key="3">
    <source>
        <dbReference type="ARBA" id="ARBA00022723"/>
    </source>
</evidence>
<evidence type="ECO:0008006" key="13">
    <source>
        <dbReference type="Google" id="ProtNLM"/>
    </source>
</evidence>
<dbReference type="KEGG" id="mde:101895842"/>
<gene>
    <name evidence="12" type="primary">101895842</name>
</gene>
<dbReference type="OrthoDB" id="62364at2759"/>
<dbReference type="InterPro" id="IPR047326">
    <property type="entry name" value="RUN_PLEKHM1"/>
</dbReference>
<comment type="subcellular location">
    <subcellularLocation>
        <location evidence="1">Late endosome</location>
    </subcellularLocation>
</comment>
<dbReference type="PANTHER" id="PTHR12326">
    <property type="entry name" value="PLECKSTRIN HOMOLOGY DOMAIN CONTAINING PROTEIN"/>
    <property type="match status" value="1"/>
</dbReference>
<evidence type="ECO:0000256" key="5">
    <source>
        <dbReference type="ARBA" id="ARBA00022753"/>
    </source>
</evidence>
<reference evidence="12" key="1">
    <citation type="submission" date="2020-05" db="UniProtKB">
        <authorList>
            <consortium name="EnsemblMetazoa"/>
        </authorList>
    </citation>
    <scope>IDENTIFICATION</scope>
    <source>
        <strain evidence="12">Aabys</strain>
    </source>
</reference>
<organism evidence="12">
    <name type="scientific">Musca domestica</name>
    <name type="common">House fly</name>
    <dbReference type="NCBI Taxonomy" id="7370"/>
    <lineage>
        <taxon>Eukaryota</taxon>
        <taxon>Metazoa</taxon>
        <taxon>Ecdysozoa</taxon>
        <taxon>Arthropoda</taxon>
        <taxon>Hexapoda</taxon>
        <taxon>Insecta</taxon>
        <taxon>Pterygota</taxon>
        <taxon>Neoptera</taxon>
        <taxon>Endopterygota</taxon>
        <taxon>Diptera</taxon>
        <taxon>Brachycera</taxon>
        <taxon>Muscomorpha</taxon>
        <taxon>Muscoidea</taxon>
        <taxon>Muscidae</taxon>
        <taxon>Musca</taxon>
    </lineage>
</organism>
<dbReference type="STRING" id="7370.A0A1I8MSZ2"/>
<evidence type="ECO:0000259" key="11">
    <source>
        <dbReference type="PROSITE" id="PS50826"/>
    </source>
</evidence>
<dbReference type="CDD" id="cd17679">
    <property type="entry name" value="RUN_PLEKHM1"/>
    <property type="match status" value="1"/>
</dbReference>
<dbReference type="VEuPathDB" id="VectorBase:MDOA008144"/>
<dbReference type="InterPro" id="IPR051366">
    <property type="entry name" value="DEF8"/>
</dbReference>
<dbReference type="InterPro" id="IPR037213">
    <property type="entry name" value="Run_dom_sf"/>
</dbReference>
<accession>A0A1I8MSZ2</accession>
<evidence type="ECO:0000256" key="6">
    <source>
        <dbReference type="ARBA" id="ARBA00022771"/>
    </source>
</evidence>
<dbReference type="PANTHER" id="PTHR12326:SF12">
    <property type="entry name" value="PLECKSTRIN HOMOLOGY AND RUN DOMAIN CONTAINING M1"/>
    <property type="match status" value="1"/>
</dbReference>
<dbReference type="Gene3D" id="1.20.58.900">
    <property type="match status" value="1"/>
</dbReference>
<dbReference type="EnsemblMetazoa" id="MDOA008144-RC">
    <property type="protein sequence ID" value="MDOA008144-PC"/>
    <property type="gene ID" value="MDOA008144"/>
</dbReference>
<evidence type="ECO:0000256" key="9">
    <source>
        <dbReference type="PROSITE-ProRule" id="PRU00175"/>
    </source>
</evidence>
<dbReference type="EnsemblMetazoa" id="MDOA008144-RA">
    <property type="protein sequence ID" value="MDOA008144-PA"/>
    <property type="gene ID" value="MDOA008144"/>
</dbReference>
<dbReference type="GO" id="GO:0008270">
    <property type="term" value="F:zinc ion binding"/>
    <property type="evidence" value="ECO:0007669"/>
    <property type="project" value="UniProtKB-KW"/>
</dbReference>
<keyword evidence="2" id="KW-0597">Phosphoprotein</keyword>
<dbReference type="SMART" id="SM01175">
    <property type="entry name" value="DUF4206"/>
    <property type="match status" value="1"/>
</dbReference>
<keyword evidence="4" id="KW-0677">Repeat</keyword>
<dbReference type="InterPro" id="IPR001841">
    <property type="entry name" value="Znf_RING"/>
</dbReference>
<dbReference type="EnsemblMetazoa" id="MDOA008144-RB">
    <property type="protein sequence ID" value="MDOA008144-PB"/>
    <property type="gene ID" value="MDOA008144"/>
</dbReference>